<accession>A0A0K2UBB5</accession>
<organism evidence="1">
    <name type="scientific">Lepeophtheirus salmonis</name>
    <name type="common">Salmon louse</name>
    <name type="synonym">Caligus salmonis</name>
    <dbReference type="NCBI Taxonomy" id="72036"/>
    <lineage>
        <taxon>Eukaryota</taxon>
        <taxon>Metazoa</taxon>
        <taxon>Ecdysozoa</taxon>
        <taxon>Arthropoda</taxon>
        <taxon>Crustacea</taxon>
        <taxon>Multicrustacea</taxon>
        <taxon>Hexanauplia</taxon>
        <taxon>Copepoda</taxon>
        <taxon>Siphonostomatoida</taxon>
        <taxon>Caligidae</taxon>
        <taxon>Lepeophtheirus</taxon>
    </lineage>
</organism>
<sequence length="27" mass="3285">MEGLLADFLSHLEKERRHILSIVWVEY</sequence>
<reference evidence="1" key="1">
    <citation type="submission" date="2014-05" db="EMBL/GenBank/DDBJ databases">
        <authorList>
            <person name="Chronopoulou M."/>
        </authorList>
    </citation>
    <scope>NUCLEOTIDE SEQUENCE</scope>
    <source>
        <tissue evidence="1">Whole organism</tissue>
    </source>
</reference>
<dbReference type="EMBL" id="HACA01017630">
    <property type="protein sequence ID" value="CDW34991.1"/>
    <property type="molecule type" value="Transcribed_RNA"/>
</dbReference>
<name>A0A0K2UBB5_LEPSM</name>
<proteinExistence type="predicted"/>
<evidence type="ECO:0000313" key="1">
    <source>
        <dbReference type="EMBL" id="CDW34991.1"/>
    </source>
</evidence>
<dbReference type="AlphaFoldDB" id="A0A0K2UBB5"/>
<protein>
    <submittedName>
        <fullName evidence="1">Uncharacterized protein</fullName>
    </submittedName>
</protein>